<dbReference type="InterPro" id="IPR039697">
    <property type="entry name" value="Alcohol_dehydrogenase_Fe"/>
</dbReference>
<keyword evidence="7" id="KW-1185">Reference proteome</keyword>
<feature type="domain" description="Fe-containing alcohol dehydrogenase-like C-terminal" evidence="5">
    <location>
        <begin position="177"/>
        <end position="373"/>
    </location>
</feature>
<dbReference type="Proteomes" id="UP001516588">
    <property type="component" value="Unassembled WGS sequence"/>
</dbReference>
<evidence type="ECO:0000256" key="3">
    <source>
        <dbReference type="ARBA" id="ARBA00023027"/>
    </source>
</evidence>
<evidence type="ECO:0000259" key="4">
    <source>
        <dbReference type="Pfam" id="PF00465"/>
    </source>
</evidence>
<dbReference type="PANTHER" id="PTHR11496">
    <property type="entry name" value="ALCOHOL DEHYDROGENASE"/>
    <property type="match status" value="1"/>
</dbReference>
<dbReference type="InterPro" id="IPR056798">
    <property type="entry name" value="ADH_Fe_C"/>
</dbReference>
<dbReference type="EMBL" id="JADCKA010000002">
    <property type="protein sequence ID" value="MBE5035043.1"/>
    <property type="molecule type" value="Genomic_DNA"/>
</dbReference>
<dbReference type="CDD" id="cd14860">
    <property type="entry name" value="4HBD_NAD"/>
    <property type="match status" value="1"/>
</dbReference>
<feature type="domain" description="Alcohol dehydrogenase iron-type/glycerol dehydrogenase GldA" evidence="4">
    <location>
        <begin position="16"/>
        <end position="165"/>
    </location>
</feature>
<gene>
    <name evidence="6" type="ORF">INF20_01960</name>
</gene>
<accession>A0ABR9QVY2</accession>
<evidence type="ECO:0000313" key="7">
    <source>
        <dbReference type="Proteomes" id="UP001516588"/>
    </source>
</evidence>
<proteinExistence type="inferred from homology"/>
<dbReference type="Gene3D" id="3.40.50.1970">
    <property type="match status" value="1"/>
</dbReference>
<keyword evidence="3" id="KW-0520">NAD</keyword>
<organism evidence="6 7">
    <name type="scientific">Gallibacter intestinalis</name>
    <dbReference type="NCBI Taxonomy" id="2779356"/>
    <lineage>
        <taxon>Bacteria</taxon>
        <taxon>Bacillati</taxon>
        <taxon>Bacillota</taxon>
        <taxon>Clostridia</taxon>
        <taxon>Eubacteriales</taxon>
        <taxon>Eubacteriaceae</taxon>
        <taxon>Gallibacter</taxon>
    </lineage>
</organism>
<dbReference type="InterPro" id="IPR018211">
    <property type="entry name" value="ADH_Fe_CS"/>
</dbReference>
<sequence length="373" mass="41582">MLALRVVPQVFYFDTFKDFNEEFKLTERDMILTNEWLYKPFIEPLNTGAKVIYQEKYGMGEPSDQMIDQISAEMKKYDFDRLIAIGGGTIVDICKVLSLDVPDESVKLFTGEVPPVKERELIVIPTTCGTGSEVTNVAIAELKSLKIKKGLAVEQTYADYAVLIPESLSGLPDGVFATSSIDALIHAIESYVSPKASPFTEMYSLKAIEMIMNGYKEIAAKGNTKESRAPFLKDFALASNYAGIAFGNAGVGAVHALSYSIGGAFHVPHGEANYQFFTEVFKMYMRKDPNGKIRAANKILADCLGCSEENVYEELEKLLGKLIAKKPLREYGMTEANIDEFTESTVKEQQRLLVNNYVYLSDDEIREIFAALY</sequence>
<comment type="similarity">
    <text evidence="1">Belongs to the iron-containing alcohol dehydrogenase family.</text>
</comment>
<keyword evidence="2" id="KW-0560">Oxidoreductase</keyword>
<evidence type="ECO:0000256" key="2">
    <source>
        <dbReference type="ARBA" id="ARBA00023002"/>
    </source>
</evidence>
<dbReference type="RefSeq" id="WP_226384712.1">
    <property type="nucleotide sequence ID" value="NZ_JADCKA010000002.1"/>
</dbReference>
<evidence type="ECO:0000313" key="6">
    <source>
        <dbReference type="EMBL" id="MBE5035043.1"/>
    </source>
</evidence>
<protein>
    <submittedName>
        <fullName evidence="6">4-hydroxybutyrate dehydrogenase</fullName>
    </submittedName>
</protein>
<evidence type="ECO:0000256" key="1">
    <source>
        <dbReference type="ARBA" id="ARBA00007358"/>
    </source>
</evidence>
<name>A0ABR9QVY2_9FIRM</name>
<dbReference type="PROSITE" id="PS00060">
    <property type="entry name" value="ADH_IRON_2"/>
    <property type="match status" value="1"/>
</dbReference>
<dbReference type="Pfam" id="PF00465">
    <property type="entry name" value="Fe-ADH"/>
    <property type="match status" value="1"/>
</dbReference>
<dbReference type="Pfam" id="PF25137">
    <property type="entry name" value="ADH_Fe_C"/>
    <property type="match status" value="1"/>
</dbReference>
<dbReference type="InterPro" id="IPR001670">
    <property type="entry name" value="ADH_Fe/GldA"/>
</dbReference>
<reference evidence="6 7" key="1">
    <citation type="submission" date="2020-10" db="EMBL/GenBank/DDBJ databases">
        <title>ChiBAC.</title>
        <authorList>
            <person name="Zenner C."/>
            <person name="Hitch T.C.A."/>
            <person name="Clavel T."/>
        </authorList>
    </citation>
    <scope>NUCLEOTIDE SEQUENCE [LARGE SCALE GENOMIC DNA]</scope>
    <source>
        <strain evidence="6 7">DSM 108706</strain>
    </source>
</reference>
<evidence type="ECO:0000259" key="5">
    <source>
        <dbReference type="Pfam" id="PF25137"/>
    </source>
</evidence>
<dbReference type="SUPFAM" id="SSF56796">
    <property type="entry name" value="Dehydroquinate synthase-like"/>
    <property type="match status" value="1"/>
</dbReference>
<dbReference type="Gene3D" id="1.20.1090.10">
    <property type="entry name" value="Dehydroquinate synthase-like - alpha domain"/>
    <property type="match status" value="1"/>
</dbReference>
<comment type="caution">
    <text evidence="6">The sequence shown here is derived from an EMBL/GenBank/DDBJ whole genome shotgun (WGS) entry which is preliminary data.</text>
</comment>
<dbReference type="PANTHER" id="PTHR11496:SF102">
    <property type="entry name" value="ALCOHOL DEHYDROGENASE 4"/>
    <property type="match status" value="1"/>
</dbReference>